<dbReference type="AlphaFoldDB" id="A0A2Z7APL3"/>
<feature type="compositionally biased region" description="Polar residues" evidence="1">
    <location>
        <begin position="1"/>
        <end position="10"/>
    </location>
</feature>
<evidence type="ECO:0000256" key="1">
    <source>
        <dbReference type="SAM" id="MobiDB-lite"/>
    </source>
</evidence>
<dbReference type="Proteomes" id="UP000250235">
    <property type="component" value="Unassembled WGS sequence"/>
</dbReference>
<keyword evidence="3" id="KW-1185">Reference proteome</keyword>
<proteinExistence type="predicted"/>
<organism evidence="2 3">
    <name type="scientific">Dorcoceras hygrometricum</name>
    <dbReference type="NCBI Taxonomy" id="472368"/>
    <lineage>
        <taxon>Eukaryota</taxon>
        <taxon>Viridiplantae</taxon>
        <taxon>Streptophyta</taxon>
        <taxon>Embryophyta</taxon>
        <taxon>Tracheophyta</taxon>
        <taxon>Spermatophyta</taxon>
        <taxon>Magnoliopsida</taxon>
        <taxon>eudicotyledons</taxon>
        <taxon>Gunneridae</taxon>
        <taxon>Pentapetalae</taxon>
        <taxon>asterids</taxon>
        <taxon>lamiids</taxon>
        <taxon>Lamiales</taxon>
        <taxon>Gesneriaceae</taxon>
        <taxon>Didymocarpoideae</taxon>
        <taxon>Trichosporeae</taxon>
        <taxon>Loxocarpinae</taxon>
        <taxon>Dorcoceras</taxon>
    </lineage>
</organism>
<accession>A0A2Z7APL3</accession>
<dbReference type="EMBL" id="KV013373">
    <property type="protein sequence ID" value="KZV23794.1"/>
    <property type="molecule type" value="Genomic_DNA"/>
</dbReference>
<name>A0A2Z7APL3_9LAMI</name>
<evidence type="ECO:0000313" key="2">
    <source>
        <dbReference type="EMBL" id="KZV23794.1"/>
    </source>
</evidence>
<protein>
    <submittedName>
        <fullName evidence="2">Uncharacterized protein</fullName>
    </submittedName>
</protein>
<feature type="compositionally biased region" description="Basic and acidic residues" evidence="1">
    <location>
        <begin position="11"/>
        <end position="22"/>
    </location>
</feature>
<feature type="region of interest" description="Disordered" evidence="1">
    <location>
        <begin position="1"/>
        <end position="23"/>
    </location>
</feature>
<sequence length="527" mass="58770">MRCNTSGSKTLKSESTGDRSGIEDADASTRITWETMCYSSLFEGDKWDRGAVIARSNTSTRSLCWLRTKIMVNGSWVIQEANDLWQRLPKHTVPLTIELSRQRQFDDTLAPIVLSDSSSSSSSSHELMDFHVNSHSNEETSVTQFDSLVDPHVGTDTPVDQISLPTAPTTDAVESFTALRASISRIFANNEKASRRLGDSQSEILYKIDHLEKTFVDALTQQDLAFRSLIKSVRPEAQNQADITSIELKAVRAQNENYNNLITQLSELIDYINRGGNNKKGKVAAAACSLHLMIETEVVLVDLMEETEEEEVNRQGNDISAVVVDLRREVLNTGSRTPQNPPQVLNTLSSISVRESRIQYLCDPQWFRDTASRRPTTIVAPESQFRTCPSDHDSIGYPHMSASGESSTTMHRLLHASGPHPIPPPNDPKWVGKWVKVRHLSCRASMSFRVVRTNQYNQDLGLIHSTNGNHLESPNEGSSIDHQVTIYLHAQNITMFPTNETWYFASQILVSSSGGLILILTAQSTRS</sequence>
<evidence type="ECO:0000313" key="3">
    <source>
        <dbReference type="Proteomes" id="UP000250235"/>
    </source>
</evidence>
<reference evidence="2 3" key="1">
    <citation type="journal article" date="2015" name="Proc. Natl. Acad. Sci. U.S.A.">
        <title>The resurrection genome of Boea hygrometrica: A blueprint for survival of dehydration.</title>
        <authorList>
            <person name="Xiao L."/>
            <person name="Yang G."/>
            <person name="Zhang L."/>
            <person name="Yang X."/>
            <person name="Zhao S."/>
            <person name="Ji Z."/>
            <person name="Zhou Q."/>
            <person name="Hu M."/>
            <person name="Wang Y."/>
            <person name="Chen M."/>
            <person name="Xu Y."/>
            <person name="Jin H."/>
            <person name="Xiao X."/>
            <person name="Hu G."/>
            <person name="Bao F."/>
            <person name="Hu Y."/>
            <person name="Wan P."/>
            <person name="Li L."/>
            <person name="Deng X."/>
            <person name="Kuang T."/>
            <person name="Xiang C."/>
            <person name="Zhu J.K."/>
            <person name="Oliver M.J."/>
            <person name="He Y."/>
        </authorList>
    </citation>
    <scope>NUCLEOTIDE SEQUENCE [LARGE SCALE GENOMIC DNA]</scope>
    <source>
        <strain evidence="3">cv. XS01</strain>
    </source>
</reference>
<gene>
    <name evidence="2" type="ORF">F511_22458</name>
</gene>